<feature type="region of interest" description="Disordered" evidence="1">
    <location>
        <begin position="132"/>
        <end position="242"/>
    </location>
</feature>
<dbReference type="InterPro" id="IPR018392">
    <property type="entry name" value="LysM"/>
</dbReference>
<dbReference type="CDD" id="cd00118">
    <property type="entry name" value="LysM"/>
    <property type="match status" value="1"/>
</dbReference>
<proteinExistence type="predicted"/>
<organism evidence="4 5">
    <name type="scientific">Brachybacterium epidermidis</name>
    <dbReference type="NCBI Taxonomy" id="2781983"/>
    <lineage>
        <taxon>Bacteria</taxon>
        <taxon>Bacillati</taxon>
        <taxon>Actinomycetota</taxon>
        <taxon>Actinomycetes</taxon>
        <taxon>Micrococcales</taxon>
        <taxon>Dermabacteraceae</taxon>
        <taxon>Brachybacterium</taxon>
    </lineage>
</organism>
<evidence type="ECO:0000256" key="2">
    <source>
        <dbReference type="SAM" id="Phobius"/>
    </source>
</evidence>
<sequence>MPRPASAVTAVVLSAAGLAVLSVLARGLLPQALEGHAEAALLAWVLIALASVGVVLCAYLVVVWTLVAAALVLGPASRSGRALVAALRVIAPRVARRLTIGAAIAGATSGLILGPATAVSLDDQFVHASLSGTTSHSLGIDPPAPASVETDRAAAEHSSRERGAALATLGSTAPAAPVPLESPDHSPHSAAEDPGELPPLGWGQQDPQGGGSPGADAPSAQPPVAQHDAPAEGSRPSKTPTGTVITVVVQPGDTLWSITDQLLGPDPDPAVEIAGAWPAIYDANRDRIGPDPDHLVPGQELLIPAHLTVQEKP</sequence>
<keyword evidence="2" id="KW-0472">Membrane</keyword>
<reference evidence="4 5" key="1">
    <citation type="submission" date="2020-10" db="EMBL/GenBank/DDBJ databases">
        <title>Draft genome and description of Brachybacterium epidermidis sp nov.</title>
        <authorList>
            <person name="Boxberger M."/>
            <person name="La Scola B."/>
        </authorList>
    </citation>
    <scope>NUCLEOTIDE SEQUENCE [LARGE SCALE GENOMIC DNA]</scope>
    <source>
        <strain evidence="4 5">Marseille-Q2903</strain>
    </source>
</reference>
<dbReference type="Pfam" id="PF01476">
    <property type="entry name" value="LysM"/>
    <property type="match status" value="1"/>
</dbReference>
<dbReference type="Gene3D" id="3.10.350.10">
    <property type="entry name" value="LysM domain"/>
    <property type="match status" value="1"/>
</dbReference>
<feature type="compositionally biased region" description="Basic and acidic residues" evidence="1">
    <location>
        <begin position="182"/>
        <end position="191"/>
    </location>
</feature>
<keyword evidence="5" id="KW-1185">Reference proteome</keyword>
<dbReference type="InterPro" id="IPR036779">
    <property type="entry name" value="LysM_dom_sf"/>
</dbReference>
<evidence type="ECO:0000313" key="4">
    <source>
        <dbReference type="EMBL" id="MBE9402968.1"/>
    </source>
</evidence>
<dbReference type="SMART" id="SM00257">
    <property type="entry name" value="LysM"/>
    <property type="match status" value="1"/>
</dbReference>
<dbReference type="PANTHER" id="PTHR34700:SF4">
    <property type="entry name" value="PHAGE-LIKE ELEMENT PBSX PROTEIN XKDP"/>
    <property type="match status" value="1"/>
</dbReference>
<dbReference type="PANTHER" id="PTHR34700">
    <property type="entry name" value="POTASSIUM BINDING PROTEIN KBP"/>
    <property type="match status" value="1"/>
</dbReference>
<feature type="compositionally biased region" description="Low complexity" evidence="1">
    <location>
        <begin position="214"/>
        <end position="223"/>
    </location>
</feature>
<accession>A0ABR9VXQ5</accession>
<feature type="compositionally biased region" description="Basic and acidic residues" evidence="1">
    <location>
        <begin position="149"/>
        <end position="163"/>
    </location>
</feature>
<feature type="compositionally biased region" description="Low complexity" evidence="1">
    <location>
        <begin position="198"/>
        <end position="207"/>
    </location>
</feature>
<feature type="transmembrane region" description="Helical" evidence="2">
    <location>
        <begin position="94"/>
        <end position="114"/>
    </location>
</feature>
<evidence type="ECO:0000259" key="3">
    <source>
        <dbReference type="PROSITE" id="PS51782"/>
    </source>
</evidence>
<evidence type="ECO:0000313" key="5">
    <source>
        <dbReference type="Proteomes" id="UP000644727"/>
    </source>
</evidence>
<keyword evidence="2" id="KW-1133">Transmembrane helix</keyword>
<feature type="transmembrane region" description="Helical" evidence="2">
    <location>
        <begin position="41"/>
        <end position="73"/>
    </location>
</feature>
<dbReference type="RefSeq" id="WP_193864700.1">
    <property type="nucleotide sequence ID" value="NZ_JADEYR010000001.1"/>
</dbReference>
<feature type="domain" description="LysM" evidence="3">
    <location>
        <begin position="245"/>
        <end position="303"/>
    </location>
</feature>
<name>A0ABR9VXQ5_9MICO</name>
<dbReference type="InterPro" id="IPR052196">
    <property type="entry name" value="Bact_Kbp"/>
</dbReference>
<keyword evidence="2" id="KW-0812">Transmembrane</keyword>
<dbReference type="PROSITE" id="PS51782">
    <property type="entry name" value="LYSM"/>
    <property type="match status" value="1"/>
</dbReference>
<gene>
    <name evidence="4" type="ORF">IOE58_01705</name>
</gene>
<protein>
    <submittedName>
        <fullName evidence="4">LysM peptidoglycan-binding domain-containing protein</fullName>
    </submittedName>
</protein>
<evidence type="ECO:0000256" key="1">
    <source>
        <dbReference type="SAM" id="MobiDB-lite"/>
    </source>
</evidence>
<dbReference type="Proteomes" id="UP000644727">
    <property type="component" value="Unassembled WGS sequence"/>
</dbReference>
<dbReference type="EMBL" id="JADEYR010000001">
    <property type="protein sequence ID" value="MBE9402968.1"/>
    <property type="molecule type" value="Genomic_DNA"/>
</dbReference>
<comment type="caution">
    <text evidence="4">The sequence shown here is derived from an EMBL/GenBank/DDBJ whole genome shotgun (WGS) entry which is preliminary data.</text>
</comment>